<sequence length="698" mass="74240">MTTEKPRTQDADEPAVRAADPDAADPPAADEHAADERASHEAASHEAASPGTGHTGSGDVDKAAVKARLAALLRPERGRVLLVTGLAALGVAFLLAGPTILGRATDILFDGVVSRQLPHNETKSQVLASLRAHGHGDTARVLAGMHLVPGTGVDFTRLGQVLGLAAVVYALGAAFWWAQGYLMAGVAQRIVYRIREQAELKLARLPLRHFDSTAHGDTLSRVTNDVDNISSALNEGLGPLITALLTVLGVMGMMFWISPLLAALTLAGIPLVLLVSGLVVRRAKPSFAAQWERTGALNGLVEETHSGHELVVAFGRQDSVVEEFDRQNEELFEAGFRAQFLAGVILPAVQFIGNVNFVVVAALGGYQVATGAITLGAVQAFIQYSQRFTPVTQIAALIGQLQSGLASAGRVAEFLAAPEEPEIAEPERPEPERPGPAASTPLPSPVPPPATTARTVRLEEVSFRYDPDTPLIEGLSLEAAPGETVAIVGPTGAGKTTVVNLLMRFYEVDGGRILLDGVDYRALGRDEVRRCFGMVLQDTWLFGGTIRDNIAYGREGATDEEVRAAARAAHVDEFVRVLPGGYDTVLDADSSGLSAGQRQLLTIARAFLADPGILILDEATSNVDTRTEAMIQDAMGRLRAGRTSFVIAHRLSTVRDADTIVVMDGGRVVEQGGHDALLDRRGLYHELYHSQFTQPLAS</sequence>
<feature type="region of interest" description="Disordered" evidence="11">
    <location>
        <begin position="421"/>
        <end position="451"/>
    </location>
</feature>
<dbReference type="PROSITE" id="PS50893">
    <property type="entry name" value="ABC_TRANSPORTER_2"/>
    <property type="match status" value="1"/>
</dbReference>
<name>A0A7U3V0J5_9ACTN</name>
<dbReference type="Gene3D" id="3.40.50.300">
    <property type="entry name" value="P-loop containing nucleotide triphosphate hydrolases"/>
    <property type="match status" value="1"/>
</dbReference>
<dbReference type="GO" id="GO:0005524">
    <property type="term" value="F:ATP binding"/>
    <property type="evidence" value="ECO:0007669"/>
    <property type="project" value="UniProtKB-KW"/>
</dbReference>
<feature type="compositionally biased region" description="Basic and acidic residues" evidence="11">
    <location>
        <begin position="29"/>
        <end position="44"/>
    </location>
</feature>
<accession>A0A7U3V0J5</accession>
<feature type="domain" description="ABC transmembrane type-1" evidence="14">
    <location>
        <begin position="81"/>
        <end position="403"/>
    </location>
</feature>
<keyword evidence="16" id="KW-1185">Reference proteome</keyword>
<dbReference type="Proteomes" id="UP000595703">
    <property type="component" value="Chromosome"/>
</dbReference>
<dbReference type="Pfam" id="PF00664">
    <property type="entry name" value="ABC_membrane"/>
    <property type="match status" value="1"/>
</dbReference>
<keyword evidence="5 15" id="KW-0067">ATP-binding</keyword>
<organism evidence="15 16">
    <name type="scientific">Actinacidiphila reveromycinica</name>
    <dbReference type="NCBI Taxonomy" id="659352"/>
    <lineage>
        <taxon>Bacteria</taxon>
        <taxon>Bacillati</taxon>
        <taxon>Actinomycetota</taxon>
        <taxon>Actinomycetes</taxon>
        <taxon>Kitasatosporales</taxon>
        <taxon>Streptomycetaceae</taxon>
        <taxon>Actinacidiphila</taxon>
    </lineage>
</organism>
<evidence type="ECO:0000256" key="8">
    <source>
        <dbReference type="ARBA" id="ARBA00055053"/>
    </source>
</evidence>
<comment type="function">
    <text evidence="8">ABC transporter involved in fatty acid import. Transmembrane domains (TMD) form a pore in the membrane and the ATP-binding domain (NBD) is responsible for energy generation.</text>
</comment>
<reference evidence="15 16" key="4">
    <citation type="journal article" date="2020" name="Sci. Rep.">
        <title>beta-carboline chemical signals induce reveromycin production through a LuxR family regulator in Streptomyces sp. SN-593.</title>
        <authorList>
            <person name="Panthee S."/>
            <person name="Kito N."/>
            <person name="Hayashi T."/>
            <person name="Shimizu T."/>
            <person name="Ishikawa J."/>
            <person name="Hamamoto H."/>
            <person name="Osada H."/>
            <person name="Takahashi S."/>
        </authorList>
    </citation>
    <scope>NUCLEOTIDE SEQUENCE [LARGE SCALE GENOMIC DNA]</scope>
    <source>
        <strain evidence="15 16">SN-593</strain>
    </source>
</reference>
<feature type="region of interest" description="Disordered" evidence="11">
    <location>
        <begin position="1"/>
        <end position="59"/>
    </location>
</feature>
<dbReference type="InterPro" id="IPR036640">
    <property type="entry name" value="ABC1_TM_sf"/>
</dbReference>
<dbReference type="SUPFAM" id="SSF90123">
    <property type="entry name" value="ABC transporter transmembrane region"/>
    <property type="match status" value="1"/>
</dbReference>
<feature type="transmembrane region" description="Helical" evidence="12">
    <location>
        <begin position="80"/>
        <end position="101"/>
    </location>
</feature>
<keyword evidence="4" id="KW-0547">Nucleotide-binding</keyword>
<evidence type="ECO:0000256" key="6">
    <source>
        <dbReference type="ARBA" id="ARBA00022989"/>
    </source>
</evidence>
<dbReference type="InterPro" id="IPR017871">
    <property type="entry name" value="ABC_transporter-like_CS"/>
</dbReference>
<reference evidence="15 16" key="1">
    <citation type="journal article" date="2010" name="J. Bacteriol.">
        <title>Biochemical characterization of a novel indole prenyltransferase from Streptomyces sp. SN-593.</title>
        <authorList>
            <person name="Takahashi S."/>
            <person name="Takagi H."/>
            <person name="Toyoda A."/>
            <person name="Uramoto M."/>
            <person name="Nogawa T."/>
            <person name="Ueki M."/>
            <person name="Sakaki Y."/>
            <person name="Osada H."/>
        </authorList>
    </citation>
    <scope>NUCLEOTIDE SEQUENCE [LARGE SCALE GENOMIC DNA]</scope>
    <source>
        <strain evidence="15 16">SN-593</strain>
    </source>
</reference>
<dbReference type="FunFam" id="3.40.50.300:FF:000287">
    <property type="entry name" value="Multidrug ABC transporter ATP-binding protein"/>
    <property type="match status" value="1"/>
</dbReference>
<dbReference type="PANTHER" id="PTHR43394:SF1">
    <property type="entry name" value="ATP-BINDING CASSETTE SUB-FAMILY B MEMBER 10, MITOCHONDRIAL"/>
    <property type="match status" value="1"/>
</dbReference>
<dbReference type="AlphaFoldDB" id="A0A7U3V0J5"/>
<evidence type="ECO:0000256" key="10">
    <source>
        <dbReference type="ARBA" id="ARBA00071747"/>
    </source>
</evidence>
<comment type="subcellular location">
    <subcellularLocation>
        <location evidence="1">Cell membrane</location>
        <topology evidence="1">Multi-pass membrane protein</topology>
    </subcellularLocation>
</comment>
<dbReference type="GO" id="GO:0005886">
    <property type="term" value="C:plasma membrane"/>
    <property type="evidence" value="ECO:0007669"/>
    <property type="project" value="UniProtKB-SubCell"/>
</dbReference>
<comment type="similarity">
    <text evidence="9">Belongs to the ABC transporter superfamily. Lipid exporter (TC 3.A.1.106) family.</text>
</comment>
<keyword evidence="6 12" id="KW-1133">Transmembrane helix</keyword>
<reference evidence="15 16" key="2">
    <citation type="journal article" date="2011" name="J. Antibiot.">
        <title>Furaquinocins I and J: novel polyketide isoprenoid hybrid compounds from Streptomyces reveromyceticus SN-593.</title>
        <authorList>
            <person name="Panthee S."/>
            <person name="Takahashi S."/>
            <person name="Takagi H."/>
            <person name="Nogawa T."/>
            <person name="Oowada E."/>
            <person name="Uramoto M."/>
            <person name="Osada H."/>
        </authorList>
    </citation>
    <scope>NUCLEOTIDE SEQUENCE [LARGE SCALE GENOMIC DNA]</scope>
    <source>
        <strain evidence="15 16">SN-593</strain>
    </source>
</reference>
<evidence type="ECO:0000256" key="7">
    <source>
        <dbReference type="ARBA" id="ARBA00023136"/>
    </source>
</evidence>
<evidence type="ECO:0000256" key="5">
    <source>
        <dbReference type="ARBA" id="ARBA00022840"/>
    </source>
</evidence>
<dbReference type="InterPro" id="IPR027417">
    <property type="entry name" value="P-loop_NTPase"/>
</dbReference>
<reference evidence="15 16" key="3">
    <citation type="journal article" date="2011" name="Nat. Chem. Biol.">
        <title>Reveromycin A biosynthesis uses RevG and RevJ for stereospecific spiroacetal formation.</title>
        <authorList>
            <person name="Takahashi S."/>
            <person name="Toyoda A."/>
            <person name="Sekiyama Y."/>
            <person name="Takagi H."/>
            <person name="Nogawa T."/>
            <person name="Uramoto M."/>
            <person name="Suzuki R."/>
            <person name="Koshino H."/>
            <person name="Kumano T."/>
            <person name="Panthee S."/>
            <person name="Dairi T."/>
            <person name="Ishikawa J."/>
            <person name="Ikeda H."/>
            <person name="Sakaki Y."/>
            <person name="Osada H."/>
        </authorList>
    </citation>
    <scope>NUCLEOTIDE SEQUENCE [LARGE SCALE GENOMIC DNA]</scope>
    <source>
        <strain evidence="15 16">SN-593</strain>
    </source>
</reference>
<dbReference type="RefSeq" id="WP_202238211.1">
    <property type="nucleotide sequence ID" value="NZ_AP018365.1"/>
</dbReference>
<keyword evidence="2" id="KW-0813">Transport</keyword>
<evidence type="ECO:0000259" key="13">
    <source>
        <dbReference type="PROSITE" id="PS50893"/>
    </source>
</evidence>
<evidence type="ECO:0000313" key="16">
    <source>
        <dbReference type="Proteomes" id="UP000595703"/>
    </source>
</evidence>
<evidence type="ECO:0000256" key="11">
    <source>
        <dbReference type="SAM" id="MobiDB-lite"/>
    </source>
</evidence>
<evidence type="ECO:0000256" key="12">
    <source>
        <dbReference type="SAM" id="Phobius"/>
    </source>
</evidence>
<evidence type="ECO:0000313" key="15">
    <source>
        <dbReference type="EMBL" id="BBB02264.1"/>
    </source>
</evidence>
<feature type="compositionally biased region" description="Basic and acidic residues" evidence="11">
    <location>
        <begin position="1"/>
        <end position="10"/>
    </location>
</feature>
<dbReference type="InterPro" id="IPR003439">
    <property type="entry name" value="ABC_transporter-like_ATP-bd"/>
</dbReference>
<dbReference type="PROSITE" id="PS50929">
    <property type="entry name" value="ABC_TM1F"/>
    <property type="match status" value="1"/>
</dbReference>
<dbReference type="Gene3D" id="1.20.1560.10">
    <property type="entry name" value="ABC transporter type 1, transmembrane domain"/>
    <property type="match status" value="1"/>
</dbReference>
<feature type="domain" description="ABC transporter" evidence="13">
    <location>
        <begin position="456"/>
        <end position="690"/>
    </location>
</feature>
<dbReference type="KEGG" id="arev:RVR_10109"/>
<dbReference type="InterPro" id="IPR011527">
    <property type="entry name" value="ABC1_TM_dom"/>
</dbReference>
<gene>
    <name evidence="15" type="ORF">RVR_10109</name>
</gene>
<dbReference type="CDD" id="cd18547">
    <property type="entry name" value="ABC_6TM_Tm288_like"/>
    <property type="match status" value="1"/>
</dbReference>
<proteinExistence type="inferred from homology"/>
<feature type="transmembrane region" description="Helical" evidence="12">
    <location>
        <begin position="161"/>
        <end position="184"/>
    </location>
</feature>
<evidence type="ECO:0000256" key="2">
    <source>
        <dbReference type="ARBA" id="ARBA00022448"/>
    </source>
</evidence>
<evidence type="ECO:0000256" key="9">
    <source>
        <dbReference type="ARBA" id="ARBA00061644"/>
    </source>
</evidence>
<dbReference type="GO" id="GO:0016887">
    <property type="term" value="F:ATP hydrolysis activity"/>
    <property type="evidence" value="ECO:0007669"/>
    <property type="project" value="InterPro"/>
</dbReference>
<dbReference type="CDD" id="cd03254">
    <property type="entry name" value="ABCC_Glucan_exporter_like"/>
    <property type="match status" value="1"/>
</dbReference>
<evidence type="ECO:0000256" key="1">
    <source>
        <dbReference type="ARBA" id="ARBA00004651"/>
    </source>
</evidence>
<dbReference type="GO" id="GO:0015421">
    <property type="term" value="F:ABC-type oligopeptide transporter activity"/>
    <property type="evidence" value="ECO:0007669"/>
    <property type="project" value="TreeGrafter"/>
</dbReference>
<dbReference type="InterPro" id="IPR003593">
    <property type="entry name" value="AAA+_ATPase"/>
</dbReference>
<dbReference type="EMBL" id="AP018365">
    <property type="protein sequence ID" value="BBB02264.1"/>
    <property type="molecule type" value="Genomic_DNA"/>
</dbReference>
<dbReference type="SUPFAM" id="SSF52540">
    <property type="entry name" value="P-loop containing nucleoside triphosphate hydrolases"/>
    <property type="match status" value="1"/>
</dbReference>
<evidence type="ECO:0000259" key="14">
    <source>
        <dbReference type="PROSITE" id="PS50929"/>
    </source>
</evidence>
<dbReference type="InterPro" id="IPR039421">
    <property type="entry name" value="Type_1_exporter"/>
</dbReference>
<feature type="transmembrane region" description="Helical" evidence="12">
    <location>
        <begin position="263"/>
        <end position="280"/>
    </location>
</feature>
<feature type="transmembrane region" description="Helical" evidence="12">
    <location>
        <begin position="237"/>
        <end position="257"/>
    </location>
</feature>
<protein>
    <recommendedName>
        <fullName evidence="10">Fatty acid ABC transporter ATP-binding/permease protein</fullName>
    </recommendedName>
</protein>
<dbReference type="Pfam" id="PF00005">
    <property type="entry name" value="ABC_tran"/>
    <property type="match status" value="1"/>
</dbReference>
<evidence type="ECO:0000256" key="4">
    <source>
        <dbReference type="ARBA" id="ARBA00022741"/>
    </source>
</evidence>
<keyword evidence="3 12" id="KW-0812">Transmembrane</keyword>
<dbReference type="PROSITE" id="PS00211">
    <property type="entry name" value="ABC_TRANSPORTER_1"/>
    <property type="match status" value="1"/>
</dbReference>
<dbReference type="PANTHER" id="PTHR43394">
    <property type="entry name" value="ATP-DEPENDENT PERMEASE MDL1, MITOCHONDRIAL"/>
    <property type="match status" value="1"/>
</dbReference>
<evidence type="ECO:0000256" key="3">
    <source>
        <dbReference type="ARBA" id="ARBA00022692"/>
    </source>
</evidence>
<keyword evidence="7 12" id="KW-0472">Membrane</keyword>
<dbReference type="SMART" id="SM00382">
    <property type="entry name" value="AAA"/>
    <property type="match status" value="1"/>
</dbReference>